<feature type="region of interest" description="Disordered" evidence="1">
    <location>
        <begin position="1"/>
        <end position="21"/>
    </location>
</feature>
<evidence type="ECO:0000313" key="4">
    <source>
        <dbReference type="Proteomes" id="UP000051836"/>
    </source>
</evidence>
<feature type="transmembrane region" description="Helical" evidence="2">
    <location>
        <begin position="32"/>
        <end position="52"/>
    </location>
</feature>
<name>A0A0Q3Q313_AMAAE</name>
<proteinExistence type="predicted"/>
<dbReference type="AlphaFoldDB" id="A0A0Q3Q313"/>
<sequence length="99" mass="9912">MAPEPSPHGPLVPIVRGENRDSGLALPIPGTTLAMVAMSSVLAAVAMTGCYCSMRRHWGENRVGGPEAAPGEPSAMVMAPTAAVGTPGTPPAPGDPDVV</sequence>
<comment type="caution">
    <text evidence="3">The sequence shown here is derived from an EMBL/GenBank/DDBJ whole genome shotgun (WGS) entry which is preliminary data.</text>
</comment>
<dbReference type="EMBL" id="LMAW01001817">
    <property type="protein sequence ID" value="KQK82580.1"/>
    <property type="molecule type" value="Genomic_DNA"/>
</dbReference>
<evidence type="ECO:0000256" key="1">
    <source>
        <dbReference type="SAM" id="MobiDB-lite"/>
    </source>
</evidence>
<keyword evidence="4" id="KW-1185">Reference proteome</keyword>
<keyword evidence="2" id="KW-0472">Membrane</keyword>
<accession>A0A0Q3Q313</accession>
<keyword evidence="2" id="KW-0812">Transmembrane</keyword>
<reference evidence="3 4" key="1">
    <citation type="submission" date="2015-10" db="EMBL/GenBank/DDBJ databases">
        <authorList>
            <person name="Gilbert D.G."/>
        </authorList>
    </citation>
    <scope>NUCLEOTIDE SEQUENCE [LARGE SCALE GENOMIC DNA]</scope>
    <source>
        <strain evidence="3">FVVF132</strain>
    </source>
</reference>
<organism evidence="3 4">
    <name type="scientific">Amazona aestiva</name>
    <name type="common">Blue-fronted Amazon parrot</name>
    <dbReference type="NCBI Taxonomy" id="12930"/>
    <lineage>
        <taxon>Eukaryota</taxon>
        <taxon>Metazoa</taxon>
        <taxon>Chordata</taxon>
        <taxon>Craniata</taxon>
        <taxon>Vertebrata</taxon>
        <taxon>Euteleostomi</taxon>
        <taxon>Archelosauria</taxon>
        <taxon>Archosauria</taxon>
        <taxon>Dinosauria</taxon>
        <taxon>Saurischia</taxon>
        <taxon>Theropoda</taxon>
        <taxon>Coelurosauria</taxon>
        <taxon>Aves</taxon>
        <taxon>Neognathae</taxon>
        <taxon>Neoaves</taxon>
        <taxon>Telluraves</taxon>
        <taxon>Australaves</taxon>
        <taxon>Psittaciformes</taxon>
        <taxon>Psittacidae</taxon>
        <taxon>Amazona</taxon>
    </lineage>
</organism>
<feature type="compositionally biased region" description="Pro residues" evidence="1">
    <location>
        <begin position="1"/>
        <end position="10"/>
    </location>
</feature>
<protein>
    <submittedName>
        <fullName evidence="3">Uncharacterized protein</fullName>
    </submittedName>
</protein>
<evidence type="ECO:0000256" key="2">
    <source>
        <dbReference type="SAM" id="Phobius"/>
    </source>
</evidence>
<dbReference type="Proteomes" id="UP000051836">
    <property type="component" value="Unassembled WGS sequence"/>
</dbReference>
<keyword evidence="2" id="KW-1133">Transmembrane helix</keyword>
<evidence type="ECO:0000313" key="3">
    <source>
        <dbReference type="EMBL" id="KQK82580.1"/>
    </source>
</evidence>
<gene>
    <name evidence="3" type="ORF">AAES_69578</name>
</gene>